<dbReference type="Proteomes" id="UP000095256">
    <property type="component" value="Unassembled WGS sequence"/>
</dbReference>
<dbReference type="AlphaFoldDB" id="A0A1E5KTF8"/>
<name>A0A1E5KTF8_9ENTE</name>
<accession>A0A1E5KTF8</accession>
<feature type="region of interest" description="Disordered" evidence="1">
    <location>
        <begin position="53"/>
        <end position="77"/>
    </location>
</feature>
<sequence>MNETTEFDDILGEVKKERELDRRHTNLLMSEHNIDETKRNELEALSYKEREAKAKELANSKESSQKQTPGQLGKRLGQVAKSILDNKESHYFKNNQKNSYFNQEDQKMNESIKEQLTKQMNILVEPEQKLTRIKNELGKVISEGKALAEEIEQFPSAEKLKKLSESENARKYLDTRIKTEEKAYNELKRNPSIAIKSIANNFIKSEIESSERLAAKKKELDERLL</sequence>
<gene>
    <name evidence="2" type="ORF">BCR26_04770</name>
</gene>
<reference evidence="2 3" key="1">
    <citation type="submission" date="2016-09" db="EMBL/GenBank/DDBJ databases">
        <authorList>
            <person name="Capua I."/>
            <person name="De Benedictis P."/>
            <person name="Joannis T."/>
            <person name="Lombin L.H."/>
            <person name="Cattoli G."/>
        </authorList>
    </citation>
    <scope>NUCLEOTIDE SEQUENCE [LARGE SCALE GENOMIC DNA]</scope>
    <source>
        <strain evidence="2 3">LMG 25899</strain>
    </source>
</reference>
<protein>
    <submittedName>
        <fullName evidence="2">Uncharacterized protein</fullName>
    </submittedName>
</protein>
<feature type="compositionally biased region" description="Polar residues" evidence="1">
    <location>
        <begin position="60"/>
        <end position="70"/>
    </location>
</feature>
<comment type="caution">
    <text evidence="2">The sequence shown here is derived from an EMBL/GenBank/DDBJ whole genome shotgun (WGS) entry which is preliminary data.</text>
</comment>
<evidence type="ECO:0000313" key="2">
    <source>
        <dbReference type="EMBL" id="OEH81164.1"/>
    </source>
</evidence>
<proteinExistence type="predicted"/>
<organism evidence="2 3">
    <name type="scientific">Enterococcus rivorum</name>
    <dbReference type="NCBI Taxonomy" id="762845"/>
    <lineage>
        <taxon>Bacteria</taxon>
        <taxon>Bacillati</taxon>
        <taxon>Bacillota</taxon>
        <taxon>Bacilli</taxon>
        <taxon>Lactobacillales</taxon>
        <taxon>Enterococcaceae</taxon>
        <taxon>Enterococcus</taxon>
    </lineage>
</organism>
<keyword evidence="3" id="KW-1185">Reference proteome</keyword>
<evidence type="ECO:0000313" key="3">
    <source>
        <dbReference type="Proteomes" id="UP000095256"/>
    </source>
</evidence>
<dbReference type="EMBL" id="MIEK01000056">
    <property type="protein sequence ID" value="OEH81164.1"/>
    <property type="molecule type" value="Genomic_DNA"/>
</dbReference>
<evidence type="ECO:0000256" key="1">
    <source>
        <dbReference type="SAM" id="MobiDB-lite"/>
    </source>
</evidence>
<dbReference type="RefSeq" id="WP_069699752.1">
    <property type="nucleotide sequence ID" value="NZ_JAGGMA010000004.1"/>
</dbReference>